<dbReference type="GO" id="GO:0016020">
    <property type="term" value="C:membrane"/>
    <property type="evidence" value="ECO:0007669"/>
    <property type="project" value="UniProtKB-SubCell"/>
</dbReference>
<name>A0AAD9ZQF5_9ROSI</name>
<dbReference type="AlphaFoldDB" id="A0AAD9ZQF5"/>
<evidence type="ECO:0000256" key="7">
    <source>
        <dbReference type="ARBA" id="ARBA00023180"/>
    </source>
</evidence>
<evidence type="ECO:0000256" key="6">
    <source>
        <dbReference type="ARBA" id="ARBA00023136"/>
    </source>
</evidence>
<comment type="catalytic activity">
    <reaction evidence="8">
        <text>L-threonyl-[protein] + ATP = O-phospho-L-threonyl-[protein] + ADP + H(+)</text>
        <dbReference type="Rhea" id="RHEA:46608"/>
        <dbReference type="Rhea" id="RHEA-COMP:11060"/>
        <dbReference type="Rhea" id="RHEA-COMP:11605"/>
        <dbReference type="ChEBI" id="CHEBI:15378"/>
        <dbReference type="ChEBI" id="CHEBI:30013"/>
        <dbReference type="ChEBI" id="CHEBI:30616"/>
        <dbReference type="ChEBI" id="CHEBI:61977"/>
        <dbReference type="ChEBI" id="CHEBI:456216"/>
        <dbReference type="EC" id="2.7.11.1"/>
    </reaction>
</comment>
<reference evidence="14" key="1">
    <citation type="journal article" date="2023" name="Plant J.">
        <title>Genome sequences and population genomics provide insights into the demographic history, inbreeding, and mutation load of two 'living fossil' tree species of Dipteronia.</title>
        <authorList>
            <person name="Feng Y."/>
            <person name="Comes H.P."/>
            <person name="Chen J."/>
            <person name="Zhu S."/>
            <person name="Lu R."/>
            <person name="Zhang X."/>
            <person name="Li P."/>
            <person name="Qiu J."/>
            <person name="Olsen K.M."/>
            <person name="Qiu Y."/>
        </authorList>
    </citation>
    <scope>NUCLEOTIDE SEQUENCE</scope>
    <source>
        <strain evidence="14">NBL</strain>
    </source>
</reference>
<evidence type="ECO:0000256" key="1">
    <source>
        <dbReference type="ARBA" id="ARBA00004167"/>
    </source>
</evidence>
<proteinExistence type="predicted"/>
<feature type="chain" id="PRO_5042090156" description="non-specific serine/threonine protein kinase" evidence="11">
    <location>
        <begin position="29"/>
        <end position="306"/>
    </location>
</feature>
<evidence type="ECO:0000259" key="13">
    <source>
        <dbReference type="Pfam" id="PF14380"/>
    </source>
</evidence>
<dbReference type="Pfam" id="PF14380">
    <property type="entry name" value="WAK_assoc"/>
    <property type="match status" value="1"/>
</dbReference>
<evidence type="ECO:0000256" key="11">
    <source>
        <dbReference type="SAM" id="SignalP"/>
    </source>
</evidence>
<keyword evidence="7" id="KW-0325">Glycoprotein</keyword>
<dbReference type="InterPro" id="IPR025287">
    <property type="entry name" value="WAK_GUB"/>
</dbReference>
<dbReference type="GO" id="GO:0004674">
    <property type="term" value="F:protein serine/threonine kinase activity"/>
    <property type="evidence" value="ECO:0007669"/>
    <property type="project" value="UniProtKB-KW"/>
</dbReference>
<evidence type="ECO:0000313" key="14">
    <source>
        <dbReference type="EMBL" id="KAK3188657.1"/>
    </source>
</evidence>
<comment type="caution">
    <text evidence="14">The sequence shown here is derived from an EMBL/GenBank/DDBJ whole genome shotgun (WGS) entry which is preliminary data.</text>
</comment>
<protein>
    <recommendedName>
        <fullName evidence="2">non-specific serine/threonine protein kinase</fullName>
        <ecNumber evidence="2">2.7.11.1</ecNumber>
    </recommendedName>
</protein>
<keyword evidence="4 11" id="KW-0732">Signal</keyword>
<sequence>MTSLSHHLIPFLLSIIFIFTTTIHGSSTQPPANICPPFDCGNGGAIITYPFWQYQQTHQTHQHCGYNSLNLSCINGQNKPVLNLSNHLFHVKTINYTEKSLTISYSDDQTTQQAPDSCPKILHNDLYTLTDILSSNKLLFNFTLYNKTLRFFYNCSLFPPSLPDITCLRSGSKRSYVFWEAKIPEFDWNGYCETFSNLLVNENVVDGDGDGDVGVLVSRALSEGFKLTWRTPIGACQACEASNGFCGFSNGTDESFFCICPDGVRHSFHCGDKGELSIGGLLIIAAAVFYFVQKKRVALYKPVSHK</sequence>
<dbReference type="Proteomes" id="UP001281410">
    <property type="component" value="Unassembled WGS sequence"/>
</dbReference>
<gene>
    <name evidence="14" type="ORF">Dsin_028218</name>
</gene>
<evidence type="ECO:0000256" key="5">
    <source>
        <dbReference type="ARBA" id="ARBA00022989"/>
    </source>
</evidence>
<dbReference type="InterPro" id="IPR032872">
    <property type="entry name" value="WAK_assoc_C"/>
</dbReference>
<evidence type="ECO:0000256" key="10">
    <source>
        <dbReference type="SAM" id="Phobius"/>
    </source>
</evidence>
<evidence type="ECO:0000313" key="15">
    <source>
        <dbReference type="Proteomes" id="UP001281410"/>
    </source>
</evidence>
<feature type="transmembrane region" description="Helical" evidence="10">
    <location>
        <begin position="276"/>
        <end position="292"/>
    </location>
</feature>
<keyword evidence="3 10" id="KW-0812">Transmembrane</keyword>
<accession>A0AAD9ZQF5</accession>
<feature type="signal peptide" evidence="11">
    <location>
        <begin position="1"/>
        <end position="28"/>
    </location>
</feature>
<dbReference type="PANTHER" id="PTHR33138:SF51">
    <property type="entry name" value="WALL-ASSOCIATED RECEPTOR KINASE GALACTURONAN-BINDING DOMAIN-CONTAINING PROTEIN"/>
    <property type="match status" value="1"/>
</dbReference>
<comment type="subcellular location">
    <subcellularLocation>
        <location evidence="1">Membrane</location>
        <topology evidence="1">Single-pass membrane protein</topology>
    </subcellularLocation>
</comment>
<dbReference type="EC" id="2.7.11.1" evidence="2"/>
<dbReference type="Pfam" id="PF13947">
    <property type="entry name" value="GUB_WAK_bind"/>
    <property type="match status" value="1"/>
</dbReference>
<keyword evidence="5 10" id="KW-1133">Transmembrane helix</keyword>
<evidence type="ECO:0000256" key="4">
    <source>
        <dbReference type="ARBA" id="ARBA00022729"/>
    </source>
</evidence>
<evidence type="ECO:0000259" key="12">
    <source>
        <dbReference type="Pfam" id="PF13947"/>
    </source>
</evidence>
<keyword evidence="6 10" id="KW-0472">Membrane</keyword>
<evidence type="ECO:0000256" key="3">
    <source>
        <dbReference type="ARBA" id="ARBA00022692"/>
    </source>
</evidence>
<dbReference type="EMBL" id="JANJYJ010000009">
    <property type="protein sequence ID" value="KAK3188657.1"/>
    <property type="molecule type" value="Genomic_DNA"/>
</dbReference>
<organism evidence="14 15">
    <name type="scientific">Dipteronia sinensis</name>
    <dbReference type="NCBI Taxonomy" id="43782"/>
    <lineage>
        <taxon>Eukaryota</taxon>
        <taxon>Viridiplantae</taxon>
        <taxon>Streptophyta</taxon>
        <taxon>Embryophyta</taxon>
        <taxon>Tracheophyta</taxon>
        <taxon>Spermatophyta</taxon>
        <taxon>Magnoliopsida</taxon>
        <taxon>eudicotyledons</taxon>
        <taxon>Gunneridae</taxon>
        <taxon>Pentapetalae</taxon>
        <taxon>rosids</taxon>
        <taxon>malvids</taxon>
        <taxon>Sapindales</taxon>
        <taxon>Sapindaceae</taxon>
        <taxon>Hippocastanoideae</taxon>
        <taxon>Acereae</taxon>
        <taxon>Dipteronia</taxon>
    </lineage>
</organism>
<comment type="catalytic activity">
    <reaction evidence="9">
        <text>L-seryl-[protein] + ATP = O-phospho-L-seryl-[protein] + ADP + H(+)</text>
        <dbReference type="Rhea" id="RHEA:17989"/>
        <dbReference type="Rhea" id="RHEA-COMP:9863"/>
        <dbReference type="Rhea" id="RHEA-COMP:11604"/>
        <dbReference type="ChEBI" id="CHEBI:15378"/>
        <dbReference type="ChEBI" id="CHEBI:29999"/>
        <dbReference type="ChEBI" id="CHEBI:30616"/>
        <dbReference type="ChEBI" id="CHEBI:83421"/>
        <dbReference type="ChEBI" id="CHEBI:456216"/>
        <dbReference type="EC" id="2.7.11.1"/>
    </reaction>
</comment>
<keyword evidence="15" id="KW-1185">Reference proteome</keyword>
<dbReference type="PANTHER" id="PTHR33138">
    <property type="entry name" value="OS01G0690200 PROTEIN"/>
    <property type="match status" value="1"/>
</dbReference>
<dbReference type="GO" id="GO:0030247">
    <property type="term" value="F:polysaccharide binding"/>
    <property type="evidence" value="ECO:0007669"/>
    <property type="project" value="InterPro"/>
</dbReference>
<evidence type="ECO:0000256" key="9">
    <source>
        <dbReference type="ARBA" id="ARBA00048679"/>
    </source>
</evidence>
<evidence type="ECO:0000256" key="2">
    <source>
        <dbReference type="ARBA" id="ARBA00012513"/>
    </source>
</evidence>
<feature type="domain" description="Wall-associated receptor kinase C-terminal" evidence="13">
    <location>
        <begin position="167"/>
        <end position="263"/>
    </location>
</feature>
<evidence type="ECO:0000256" key="8">
    <source>
        <dbReference type="ARBA" id="ARBA00047899"/>
    </source>
</evidence>
<feature type="domain" description="Wall-associated receptor kinase galacturonan-binding" evidence="12">
    <location>
        <begin position="35"/>
        <end position="104"/>
    </location>
</feature>